<keyword evidence="1" id="KW-0472">Membrane</keyword>
<dbReference type="EMBL" id="KK088452">
    <property type="protein sequence ID" value="EYE90861.1"/>
    <property type="molecule type" value="Genomic_DNA"/>
</dbReference>
<accession>A0A017S1Y7</accession>
<evidence type="ECO:0000313" key="2">
    <source>
        <dbReference type="EMBL" id="EYE90861.1"/>
    </source>
</evidence>
<organism evidence="2 3">
    <name type="scientific">Aspergillus ruber (strain CBS 135680)</name>
    <dbReference type="NCBI Taxonomy" id="1388766"/>
    <lineage>
        <taxon>Eukaryota</taxon>
        <taxon>Fungi</taxon>
        <taxon>Dikarya</taxon>
        <taxon>Ascomycota</taxon>
        <taxon>Pezizomycotina</taxon>
        <taxon>Eurotiomycetes</taxon>
        <taxon>Eurotiomycetidae</taxon>
        <taxon>Eurotiales</taxon>
        <taxon>Aspergillaceae</taxon>
        <taxon>Aspergillus</taxon>
        <taxon>Aspergillus subgen. Aspergillus</taxon>
    </lineage>
</organism>
<proteinExistence type="predicted"/>
<protein>
    <submittedName>
        <fullName evidence="2">Uncharacterized protein</fullName>
    </submittedName>
</protein>
<evidence type="ECO:0000256" key="1">
    <source>
        <dbReference type="SAM" id="Phobius"/>
    </source>
</evidence>
<dbReference type="AlphaFoldDB" id="A0A017S1Y7"/>
<gene>
    <name evidence="2" type="ORF">EURHEDRAFT_280311</name>
</gene>
<keyword evidence="1" id="KW-0812">Transmembrane</keyword>
<dbReference type="GeneID" id="63693312"/>
<reference evidence="3" key="1">
    <citation type="journal article" date="2014" name="Nat. Commun.">
        <title>Genomic adaptations of the halophilic Dead Sea filamentous fungus Eurotium rubrum.</title>
        <authorList>
            <person name="Kis-Papo T."/>
            <person name="Weig A.R."/>
            <person name="Riley R."/>
            <person name="Persoh D."/>
            <person name="Salamov A."/>
            <person name="Sun H."/>
            <person name="Lipzen A."/>
            <person name="Wasser S.P."/>
            <person name="Rambold G."/>
            <person name="Grigoriev I.V."/>
            <person name="Nevo E."/>
        </authorList>
    </citation>
    <scope>NUCLEOTIDE SEQUENCE [LARGE SCALE GENOMIC DNA]</scope>
    <source>
        <strain evidence="3">CBS 135680</strain>
    </source>
</reference>
<name>A0A017S1Y7_ASPRC</name>
<feature type="transmembrane region" description="Helical" evidence="1">
    <location>
        <begin position="89"/>
        <end position="109"/>
    </location>
</feature>
<sequence>MAGEPRRQVGNEHVPDCTRSCTEYSRERNTSPYKEIGPVTGVDGNNNNYTAFNMTGSEFSWWTVDCGLWTGVWRWTDIQGMGNIIAWRVWGLGMCCVVHKFIVSFLVLVQNRVVSICIRVIALRIRLRTYILCTRYNNQIIMTQCLF</sequence>
<evidence type="ECO:0000313" key="3">
    <source>
        <dbReference type="Proteomes" id="UP000019804"/>
    </source>
</evidence>
<keyword evidence="3" id="KW-1185">Reference proteome</keyword>
<dbReference type="RefSeq" id="XP_040634551.1">
    <property type="nucleotide sequence ID" value="XM_040778188.1"/>
</dbReference>
<keyword evidence="1" id="KW-1133">Transmembrane helix</keyword>
<dbReference type="Proteomes" id="UP000019804">
    <property type="component" value="Unassembled WGS sequence"/>
</dbReference>
<dbReference type="HOGENOM" id="CLU_1767694_0_0_1"/>